<comment type="caution">
    <text evidence="2">The sequence shown here is derived from an EMBL/GenBank/DDBJ whole genome shotgun (WGS) entry which is preliminary data.</text>
</comment>
<evidence type="ECO:0000313" key="2">
    <source>
        <dbReference type="EMBL" id="GJT72897.1"/>
    </source>
</evidence>
<dbReference type="PANTHER" id="PTHR46681">
    <property type="entry name" value="KINETOCHORE PROTEIN NDC80 HOMOLOG"/>
    <property type="match status" value="1"/>
</dbReference>
<dbReference type="PANTHER" id="PTHR46681:SF1">
    <property type="entry name" value="KINETOCHORE PROTEIN NDC80 HOMOLOG"/>
    <property type="match status" value="1"/>
</dbReference>
<gene>
    <name evidence="2" type="ORF">Tco_1032183</name>
</gene>
<keyword evidence="3" id="KW-1185">Reference proteome</keyword>
<reference evidence="2" key="1">
    <citation type="journal article" date="2022" name="Int. J. Mol. Sci.">
        <title>Draft Genome of Tanacetum Coccineum: Genomic Comparison of Closely Related Tanacetum-Family Plants.</title>
        <authorList>
            <person name="Yamashiro T."/>
            <person name="Shiraishi A."/>
            <person name="Nakayama K."/>
            <person name="Satake H."/>
        </authorList>
    </citation>
    <scope>NUCLEOTIDE SEQUENCE</scope>
</reference>
<evidence type="ECO:0000313" key="3">
    <source>
        <dbReference type="Proteomes" id="UP001151760"/>
    </source>
</evidence>
<sequence>MISSYVHCPCNGDEELLLIRLKLGTGFQYELNANGSTPVEVLGDYKSAFKPVLNSSIKEVKRTKLDNLESKVHLQQVSSDIFAKIKAKENRIAILQSQIDRTVLCQLNSQINVIKKETQDYISSCKMEARQLQKKFEAESHNVELVELEAREFLENAKEALQETILQSKEEVQMRAHELLALIDSVSKYKEFTVSKISQMKDIVLETALAIAQAHSDSLAPSFGISRSI</sequence>
<dbReference type="EMBL" id="BQNB010018301">
    <property type="protein sequence ID" value="GJT72897.1"/>
    <property type="molecule type" value="Genomic_DNA"/>
</dbReference>
<protein>
    <submittedName>
        <fullName evidence="2">Kinetochore protein NDC80</fullName>
    </submittedName>
</protein>
<keyword evidence="1" id="KW-0175">Coiled coil</keyword>
<organism evidence="2 3">
    <name type="scientific">Tanacetum coccineum</name>
    <dbReference type="NCBI Taxonomy" id="301880"/>
    <lineage>
        <taxon>Eukaryota</taxon>
        <taxon>Viridiplantae</taxon>
        <taxon>Streptophyta</taxon>
        <taxon>Embryophyta</taxon>
        <taxon>Tracheophyta</taxon>
        <taxon>Spermatophyta</taxon>
        <taxon>Magnoliopsida</taxon>
        <taxon>eudicotyledons</taxon>
        <taxon>Gunneridae</taxon>
        <taxon>Pentapetalae</taxon>
        <taxon>asterids</taxon>
        <taxon>campanulids</taxon>
        <taxon>Asterales</taxon>
        <taxon>Asteraceae</taxon>
        <taxon>Asteroideae</taxon>
        <taxon>Anthemideae</taxon>
        <taxon>Anthemidinae</taxon>
        <taxon>Tanacetum</taxon>
    </lineage>
</organism>
<dbReference type="InterPro" id="IPR055307">
    <property type="entry name" value="NDC80_plants"/>
</dbReference>
<accession>A0ABQ5GD85</accession>
<evidence type="ECO:0000256" key="1">
    <source>
        <dbReference type="SAM" id="Coils"/>
    </source>
</evidence>
<dbReference type="Proteomes" id="UP001151760">
    <property type="component" value="Unassembled WGS sequence"/>
</dbReference>
<feature type="coiled-coil region" evidence="1">
    <location>
        <begin position="129"/>
        <end position="171"/>
    </location>
</feature>
<reference evidence="2" key="2">
    <citation type="submission" date="2022-01" db="EMBL/GenBank/DDBJ databases">
        <authorList>
            <person name="Yamashiro T."/>
            <person name="Shiraishi A."/>
            <person name="Satake H."/>
            <person name="Nakayama K."/>
        </authorList>
    </citation>
    <scope>NUCLEOTIDE SEQUENCE</scope>
</reference>
<name>A0ABQ5GD85_9ASTR</name>
<proteinExistence type="predicted"/>